<dbReference type="EMBL" id="CP002903">
    <property type="protein sequence ID" value="AEJ60810.1"/>
    <property type="molecule type" value="Genomic_DNA"/>
</dbReference>
<dbReference type="Gene3D" id="3.30.1440.10">
    <property type="match status" value="1"/>
</dbReference>
<feature type="domain" description="Large ribosomal subunit protein uL5 N-terminal" evidence="7">
    <location>
        <begin position="29"/>
        <end position="85"/>
    </location>
</feature>
<dbReference type="GO" id="GO:0003735">
    <property type="term" value="F:structural constituent of ribosome"/>
    <property type="evidence" value="ECO:0007669"/>
    <property type="project" value="InterPro"/>
</dbReference>
<feature type="domain" description="Large ribosomal subunit protein uL5 C-terminal" evidence="8">
    <location>
        <begin position="90"/>
        <end position="182"/>
    </location>
</feature>
<evidence type="ECO:0000256" key="5">
    <source>
        <dbReference type="HAMAP-Rule" id="MF_01333"/>
    </source>
</evidence>
<dbReference type="HOGENOM" id="CLU_061015_2_1_12"/>
<comment type="function">
    <text evidence="5">This is 1 of the proteins that bind and probably mediate the attachment of the 5S RNA into the large ribosomal subunit, where it forms part of the central protuberance. In the 70S ribosome it contacts protein S13 of the 30S subunit (bridge B1b), connecting the 2 subunits; this bridge is implicated in subunit movement. Contacts the P site tRNA; the 5S rRNA and some of its associated proteins might help stabilize positioning of ribosome-bound tRNAs.</text>
</comment>
<protein>
    <recommendedName>
        <fullName evidence="4 5">Large ribosomal subunit protein uL5</fullName>
    </recommendedName>
</protein>
<dbReference type="GO" id="GO:0005840">
    <property type="term" value="C:ribosome"/>
    <property type="evidence" value="ECO:0007669"/>
    <property type="project" value="UniProtKB-KW"/>
</dbReference>
<evidence type="ECO:0000259" key="7">
    <source>
        <dbReference type="Pfam" id="PF00281"/>
    </source>
</evidence>
<dbReference type="Proteomes" id="UP000007254">
    <property type="component" value="Chromosome"/>
</dbReference>
<comment type="subunit">
    <text evidence="5">Part of the 50S ribosomal subunit; part of the 5S rRNA/L5/L18/L25 subcomplex. Contacts the 5S rRNA and the P site tRNA. Forms a bridge to the 30S subunit in the 70S ribosome.</text>
</comment>
<dbReference type="InterPro" id="IPR031309">
    <property type="entry name" value="Ribosomal_uL5_C"/>
</dbReference>
<keyword evidence="2 5" id="KW-0689">Ribosomal protein</keyword>
<dbReference type="InterPro" id="IPR002132">
    <property type="entry name" value="Ribosomal_uL5"/>
</dbReference>
<dbReference type="FunFam" id="3.30.1440.10:FF:000001">
    <property type="entry name" value="50S ribosomal protein L5"/>
    <property type="match status" value="1"/>
</dbReference>
<reference evidence="9 10" key="1">
    <citation type="submission" date="2011-06" db="EMBL/GenBank/DDBJ databases">
        <title>The complete genome of Spirochaeta thermophila DSM 6578.</title>
        <authorList>
            <consortium name="US DOE Joint Genome Institute (JGI-PGF)"/>
            <person name="Lucas S."/>
            <person name="Lapidus A."/>
            <person name="Bruce D."/>
            <person name="Goodwin L."/>
            <person name="Pitluck S."/>
            <person name="Peters L."/>
            <person name="Kyrpides N."/>
            <person name="Mavromatis K."/>
            <person name="Ivanova N."/>
            <person name="Mikailova N."/>
            <person name="Pagani I."/>
            <person name="Chertkov O."/>
            <person name="Detter J.C."/>
            <person name="Tapia R."/>
            <person name="Han C."/>
            <person name="Land M."/>
            <person name="Hauser L."/>
            <person name="Markowitz V."/>
            <person name="Cheng J.-F."/>
            <person name="Hugenholtz P."/>
            <person name="Woyke T."/>
            <person name="Wu D."/>
            <person name="Spring S."/>
            <person name="Merkhoffer B."/>
            <person name="Schneider S."/>
            <person name="Klenk H.-P."/>
            <person name="Eisen J.A."/>
        </authorList>
    </citation>
    <scope>NUCLEOTIDE SEQUENCE [LARGE SCALE GENOMIC DNA]</scope>
    <source>
        <strain evidence="10">ATCC 700085 / DSM 6578 / Z-1203</strain>
    </source>
</reference>
<dbReference type="GO" id="GO:1990904">
    <property type="term" value="C:ribonucleoprotein complex"/>
    <property type="evidence" value="ECO:0007669"/>
    <property type="project" value="UniProtKB-KW"/>
</dbReference>
<dbReference type="GO" id="GO:0000049">
    <property type="term" value="F:tRNA binding"/>
    <property type="evidence" value="ECO:0007669"/>
    <property type="project" value="UniProtKB-UniRule"/>
</dbReference>
<dbReference type="PANTHER" id="PTHR11994">
    <property type="entry name" value="60S RIBOSOMAL PROTEIN L11-RELATED"/>
    <property type="match status" value="1"/>
</dbReference>
<dbReference type="KEGG" id="stq:Spith_0530"/>
<sequence>MAEVKVPILKTLYEERVKQELMEEMGYGNVMQVPRLEKIVLSMGVGEAIQNKRLLDLAVEELTLIAGQRAIKRKARKSIAGFKVRKGMEVGAMVTLRGLHMYEFLYRLIHVAIPRIKDFRGLNPNSFDGHGNYSLGITEQIIFPEIDYDSVERVTGFNVTIVTTAKTDREAFSLLQKLGMPFRKAS</sequence>
<dbReference type="HAMAP" id="MF_01333_B">
    <property type="entry name" value="Ribosomal_uL5_B"/>
    <property type="match status" value="1"/>
</dbReference>
<name>G0GFB1_WINT7</name>
<dbReference type="GO" id="GO:0019843">
    <property type="term" value="F:rRNA binding"/>
    <property type="evidence" value="ECO:0007669"/>
    <property type="project" value="UniProtKB-UniRule"/>
</dbReference>
<evidence type="ECO:0000313" key="10">
    <source>
        <dbReference type="Proteomes" id="UP000007254"/>
    </source>
</evidence>
<dbReference type="AlphaFoldDB" id="G0GFB1"/>
<evidence type="ECO:0000256" key="2">
    <source>
        <dbReference type="ARBA" id="ARBA00022980"/>
    </source>
</evidence>
<organism evidence="9 10">
    <name type="scientific">Winmispira thermophila (strain ATCC 700085 / DSM 6578 / Z-1203)</name>
    <name type="common">Spirochaeta thermophila</name>
    <dbReference type="NCBI Taxonomy" id="869211"/>
    <lineage>
        <taxon>Bacteria</taxon>
        <taxon>Pseudomonadati</taxon>
        <taxon>Spirochaetota</taxon>
        <taxon>Spirochaetia</taxon>
        <taxon>Winmispirales</taxon>
        <taxon>Winmispiraceae</taxon>
        <taxon>Winmispira</taxon>
    </lineage>
</organism>
<dbReference type="InterPro" id="IPR031310">
    <property type="entry name" value="Ribosomal_uL5_N"/>
</dbReference>
<dbReference type="OrthoDB" id="9806626at2"/>
<dbReference type="Pfam" id="PF00281">
    <property type="entry name" value="Ribosomal_L5"/>
    <property type="match status" value="1"/>
</dbReference>
<evidence type="ECO:0000256" key="1">
    <source>
        <dbReference type="ARBA" id="ARBA00008553"/>
    </source>
</evidence>
<keyword evidence="3 5" id="KW-0687">Ribonucleoprotein</keyword>
<comment type="similarity">
    <text evidence="1 5 6">Belongs to the universal ribosomal protein uL5 family.</text>
</comment>
<dbReference type="STRING" id="869211.Spith_0530"/>
<proteinExistence type="inferred from homology"/>
<dbReference type="SUPFAM" id="SSF55282">
    <property type="entry name" value="RL5-like"/>
    <property type="match status" value="1"/>
</dbReference>
<evidence type="ECO:0000259" key="8">
    <source>
        <dbReference type="Pfam" id="PF00673"/>
    </source>
</evidence>
<dbReference type="PIRSF" id="PIRSF002161">
    <property type="entry name" value="Ribosomal_L5"/>
    <property type="match status" value="1"/>
</dbReference>
<dbReference type="GO" id="GO:0006412">
    <property type="term" value="P:translation"/>
    <property type="evidence" value="ECO:0007669"/>
    <property type="project" value="UniProtKB-UniRule"/>
</dbReference>
<dbReference type="InterPro" id="IPR022803">
    <property type="entry name" value="Ribosomal_uL5_dom_sf"/>
</dbReference>
<keyword evidence="10" id="KW-1185">Reference proteome</keyword>
<dbReference type="Pfam" id="PF00673">
    <property type="entry name" value="Ribosomal_L5_C"/>
    <property type="match status" value="1"/>
</dbReference>
<keyword evidence="5" id="KW-0694">RNA-binding</keyword>
<keyword evidence="5" id="KW-0699">rRNA-binding</keyword>
<dbReference type="InterPro" id="IPR020930">
    <property type="entry name" value="Ribosomal_uL5_bac-type"/>
</dbReference>
<gene>
    <name evidence="5" type="primary">rplE</name>
    <name evidence="9" type="ordered locus">Spith_0530</name>
</gene>
<dbReference type="NCBIfam" id="NF000585">
    <property type="entry name" value="PRK00010.1"/>
    <property type="match status" value="1"/>
</dbReference>
<evidence type="ECO:0000256" key="4">
    <source>
        <dbReference type="ARBA" id="ARBA00035245"/>
    </source>
</evidence>
<dbReference type="RefSeq" id="WP_014624196.1">
    <property type="nucleotide sequence ID" value="NC_017583.1"/>
</dbReference>
<evidence type="ECO:0000256" key="6">
    <source>
        <dbReference type="RuleBase" id="RU003930"/>
    </source>
</evidence>
<keyword evidence="5" id="KW-0820">tRNA-binding</keyword>
<evidence type="ECO:0000313" key="9">
    <source>
        <dbReference type="EMBL" id="AEJ60810.1"/>
    </source>
</evidence>
<evidence type="ECO:0000256" key="3">
    <source>
        <dbReference type="ARBA" id="ARBA00023274"/>
    </source>
</evidence>
<accession>G0GFB1</accession>